<evidence type="ECO:0000313" key="2">
    <source>
        <dbReference type="Proteomes" id="UP000711047"/>
    </source>
</evidence>
<proteinExistence type="predicted"/>
<accession>A0ABX2DWR4</accession>
<comment type="caution">
    <text evidence="1">The sequence shown here is derived from an EMBL/GenBank/DDBJ whole genome shotgun (WGS) entry which is preliminary data.</text>
</comment>
<reference evidence="1 2" key="1">
    <citation type="submission" date="2020-05" db="EMBL/GenBank/DDBJ databases">
        <title>Paenibacillus glebae, sp. nov., Paenibacillus humi sp. nov., Paenibacillus pedi sp. nov., Paenibacillus terrestris sp. nov. and Paenibacillus terricola sp. nov., isolated from a forest top soil sample.</title>
        <authorList>
            <person name="Qi S."/>
            <person name="Carlier A."/>
            <person name="Cnockaert M."/>
            <person name="Vandamme P."/>
        </authorList>
    </citation>
    <scope>NUCLEOTIDE SEQUENCE [LARGE SCALE GENOMIC DNA]</scope>
    <source>
        <strain evidence="1 2">LMG 29502</strain>
    </source>
</reference>
<keyword evidence="2" id="KW-1185">Reference proteome</keyword>
<gene>
    <name evidence="1" type="ORF">HQN87_27985</name>
</gene>
<dbReference type="Proteomes" id="UP000711047">
    <property type="component" value="Unassembled WGS sequence"/>
</dbReference>
<organism evidence="1 2">
    <name type="scientific">Paenibacillus tritici</name>
    <dbReference type="NCBI Taxonomy" id="1873425"/>
    <lineage>
        <taxon>Bacteria</taxon>
        <taxon>Bacillati</taxon>
        <taxon>Bacillota</taxon>
        <taxon>Bacilli</taxon>
        <taxon>Bacillales</taxon>
        <taxon>Paenibacillaceae</taxon>
        <taxon>Paenibacillus</taxon>
    </lineage>
</organism>
<evidence type="ECO:0000313" key="1">
    <source>
        <dbReference type="EMBL" id="NQX49168.1"/>
    </source>
</evidence>
<evidence type="ECO:0008006" key="3">
    <source>
        <dbReference type="Google" id="ProtNLM"/>
    </source>
</evidence>
<dbReference type="EMBL" id="JABMKX010000022">
    <property type="protein sequence ID" value="NQX49168.1"/>
    <property type="molecule type" value="Genomic_DNA"/>
</dbReference>
<name>A0ABX2DWR4_9BACL</name>
<sequence length="132" mass="13447">MNVIDFSKSVPSSFSQSALLPVIALPGSTILGQFGVSAGPNGLVLLEATLGLQNSLTNASDLIITIVRNAVQIFTARSSSLTGNSYEAIHLAFTDSGLPAGYYGYALTASAVSSVNPPTIIGPLVFSGLSVS</sequence>
<protein>
    <recommendedName>
        <fullName evidence="3">Exosporium leader peptide</fullName>
    </recommendedName>
</protein>